<evidence type="ECO:0000313" key="1">
    <source>
        <dbReference type="EMBL" id="EGO63012.1"/>
    </source>
</evidence>
<dbReference type="EMBL" id="AFGF01000144">
    <property type="protein sequence ID" value="EGO63012.1"/>
    <property type="molecule type" value="Genomic_DNA"/>
</dbReference>
<organism evidence="1 2">
    <name type="scientific">Acetonema longum DSM 6540</name>
    <dbReference type="NCBI Taxonomy" id="1009370"/>
    <lineage>
        <taxon>Bacteria</taxon>
        <taxon>Bacillati</taxon>
        <taxon>Bacillota</taxon>
        <taxon>Negativicutes</taxon>
        <taxon>Acetonemataceae</taxon>
        <taxon>Acetonema</taxon>
    </lineage>
</organism>
<gene>
    <name evidence="1" type="ORF">ALO_15227</name>
</gene>
<reference evidence="1 2" key="1">
    <citation type="journal article" date="2011" name="EMBO J.">
        <title>Structural diversity of bacterial flagellar motors.</title>
        <authorList>
            <person name="Chen S."/>
            <person name="Beeby M."/>
            <person name="Murphy G.E."/>
            <person name="Leadbetter J.R."/>
            <person name="Hendrixson D.R."/>
            <person name="Briegel A."/>
            <person name="Li Z."/>
            <person name="Shi J."/>
            <person name="Tocheva E.I."/>
            <person name="Muller A."/>
            <person name="Dobro M.J."/>
            <person name="Jensen G.J."/>
        </authorList>
    </citation>
    <scope>NUCLEOTIDE SEQUENCE [LARGE SCALE GENOMIC DNA]</scope>
    <source>
        <strain evidence="1 2">DSM 6540</strain>
    </source>
</reference>
<dbReference type="STRING" id="1009370.ALO_15227"/>
<name>F7NLS1_9FIRM</name>
<dbReference type="Gene3D" id="3.30.360.10">
    <property type="entry name" value="Dihydrodipicolinate Reductase, domain 2"/>
    <property type="match status" value="1"/>
</dbReference>
<dbReference type="Proteomes" id="UP000003240">
    <property type="component" value="Unassembled WGS sequence"/>
</dbReference>
<keyword evidence="2" id="KW-1185">Reference proteome</keyword>
<accession>F7NLS1</accession>
<dbReference type="AlphaFoldDB" id="F7NLS1"/>
<protein>
    <submittedName>
        <fullName evidence="1">Oxidoreductase domain protein</fullName>
    </submittedName>
</protein>
<evidence type="ECO:0000313" key="2">
    <source>
        <dbReference type="Proteomes" id="UP000003240"/>
    </source>
</evidence>
<comment type="caution">
    <text evidence="1">The sequence shown here is derived from an EMBL/GenBank/DDBJ whole genome shotgun (WGS) entry which is preliminary data.</text>
</comment>
<sequence length="45" mass="5003">MKEFFNSIIHDTDTAVTGIDGLKPVLIGLAANRSYREGRPVKLEE</sequence>
<proteinExistence type="predicted"/>